<dbReference type="EMBL" id="EQ973826">
    <property type="protein sequence ID" value="EEF44042.1"/>
    <property type="molecule type" value="Genomic_DNA"/>
</dbReference>
<evidence type="ECO:0000313" key="1">
    <source>
        <dbReference type="EMBL" id="EEF44042.1"/>
    </source>
</evidence>
<proteinExistence type="predicted"/>
<accession>B9RX13</accession>
<dbReference type="Proteomes" id="UP000008311">
    <property type="component" value="Unassembled WGS sequence"/>
</dbReference>
<protein>
    <submittedName>
        <fullName evidence="1">Uncharacterized protein</fullName>
    </submittedName>
</protein>
<gene>
    <name evidence="1" type="ORF">RCOM_0815440</name>
</gene>
<name>B9RX13_RICCO</name>
<evidence type="ECO:0000313" key="2">
    <source>
        <dbReference type="Proteomes" id="UP000008311"/>
    </source>
</evidence>
<dbReference type="InParanoid" id="B9RX13"/>
<dbReference type="AlphaFoldDB" id="B9RX13"/>
<keyword evidence="2" id="KW-1185">Reference proteome</keyword>
<organism evidence="1 2">
    <name type="scientific">Ricinus communis</name>
    <name type="common">Castor bean</name>
    <dbReference type="NCBI Taxonomy" id="3988"/>
    <lineage>
        <taxon>Eukaryota</taxon>
        <taxon>Viridiplantae</taxon>
        <taxon>Streptophyta</taxon>
        <taxon>Embryophyta</taxon>
        <taxon>Tracheophyta</taxon>
        <taxon>Spermatophyta</taxon>
        <taxon>Magnoliopsida</taxon>
        <taxon>eudicotyledons</taxon>
        <taxon>Gunneridae</taxon>
        <taxon>Pentapetalae</taxon>
        <taxon>rosids</taxon>
        <taxon>fabids</taxon>
        <taxon>Malpighiales</taxon>
        <taxon>Euphorbiaceae</taxon>
        <taxon>Acalyphoideae</taxon>
        <taxon>Acalypheae</taxon>
        <taxon>Ricinus</taxon>
    </lineage>
</organism>
<sequence>MTLWGVYDLTVGVQSLVHCLTFALLVEAFMPHVGCIRRLATLRRALSSLAYCACLPRGMSRSLRLTACWLLRAHDLLVMPLLWARARFRCRNVACSN</sequence>
<reference evidence="2" key="1">
    <citation type="journal article" date="2010" name="Nat. Biotechnol.">
        <title>Draft genome sequence of the oilseed species Ricinus communis.</title>
        <authorList>
            <person name="Chan A.P."/>
            <person name="Crabtree J."/>
            <person name="Zhao Q."/>
            <person name="Lorenzi H."/>
            <person name="Orvis J."/>
            <person name="Puiu D."/>
            <person name="Melake-Berhan A."/>
            <person name="Jones K.M."/>
            <person name="Redman J."/>
            <person name="Chen G."/>
            <person name="Cahoon E.B."/>
            <person name="Gedil M."/>
            <person name="Stanke M."/>
            <person name="Haas B.J."/>
            <person name="Wortman J.R."/>
            <person name="Fraser-Liggett C.M."/>
            <person name="Ravel J."/>
            <person name="Rabinowicz P.D."/>
        </authorList>
    </citation>
    <scope>NUCLEOTIDE SEQUENCE [LARGE SCALE GENOMIC DNA]</scope>
    <source>
        <strain evidence="2">cv. Hale</strain>
    </source>
</reference>